<reference evidence="4 5" key="1">
    <citation type="journal article" date="2015" name="Genome Biol.">
        <title>Comparative genomics of Steinernema reveals deeply conserved gene regulatory networks.</title>
        <authorList>
            <person name="Dillman A.R."/>
            <person name="Macchietto M."/>
            <person name="Porter C.F."/>
            <person name="Rogers A."/>
            <person name="Williams B."/>
            <person name="Antoshechkin I."/>
            <person name="Lee M.M."/>
            <person name="Goodwin Z."/>
            <person name="Lu X."/>
            <person name="Lewis E.E."/>
            <person name="Goodrich-Blair H."/>
            <person name="Stock S.P."/>
            <person name="Adams B.J."/>
            <person name="Sternberg P.W."/>
            <person name="Mortazavi A."/>
        </authorList>
    </citation>
    <scope>NUCLEOTIDE SEQUENCE [LARGE SCALE GENOMIC DNA]</scope>
    <source>
        <strain evidence="4 5">ALL</strain>
    </source>
</reference>
<reference evidence="4 5" key="2">
    <citation type="journal article" date="2019" name="G3 (Bethesda)">
        <title>Hybrid Assembly of the Genome of the Entomopathogenic Nematode Steinernema carpocapsae Identifies the X-Chromosome.</title>
        <authorList>
            <person name="Serra L."/>
            <person name="Macchietto M."/>
            <person name="Macias-Munoz A."/>
            <person name="McGill C.J."/>
            <person name="Rodriguez I.M."/>
            <person name="Rodriguez B."/>
            <person name="Murad R."/>
            <person name="Mortazavi A."/>
        </authorList>
    </citation>
    <scope>NUCLEOTIDE SEQUENCE [LARGE SCALE GENOMIC DNA]</scope>
    <source>
        <strain evidence="4 5">ALL</strain>
    </source>
</reference>
<protein>
    <recommendedName>
        <fullName evidence="3">C2 NT-type domain-containing protein</fullName>
    </recommendedName>
</protein>
<name>A0A4U5NDV2_STECR</name>
<comment type="caution">
    <text evidence="4">The sequence shown here is derived from an EMBL/GenBank/DDBJ whole genome shotgun (WGS) entry which is preliminary data.</text>
</comment>
<comment type="similarity">
    <text evidence="1">Belongs to the EEIG family.</text>
</comment>
<feature type="domain" description="C2 NT-type" evidence="3">
    <location>
        <begin position="54"/>
        <end position="198"/>
    </location>
</feature>
<gene>
    <name evidence="4" type="ORF">L596_014818</name>
</gene>
<feature type="region of interest" description="Disordered" evidence="2">
    <location>
        <begin position="314"/>
        <end position="337"/>
    </location>
</feature>
<evidence type="ECO:0000256" key="2">
    <source>
        <dbReference type="SAM" id="MobiDB-lite"/>
    </source>
</evidence>
<dbReference type="InterPro" id="IPR019448">
    <property type="entry name" value="NT-C2"/>
</dbReference>
<evidence type="ECO:0000313" key="4">
    <source>
        <dbReference type="EMBL" id="TKR80812.1"/>
    </source>
</evidence>
<dbReference type="EMBL" id="AZBU02000004">
    <property type="protein sequence ID" value="TKR80812.1"/>
    <property type="molecule type" value="Genomic_DNA"/>
</dbReference>
<evidence type="ECO:0000313" key="5">
    <source>
        <dbReference type="Proteomes" id="UP000298663"/>
    </source>
</evidence>
<dbReference type="Pfam" id="PF10358">
    <property type="entry name" value="NT-C2"/>
    <property type="match status" value="1"/>
</dbReference>
<dbReference type="InterPro" id="IPR039931">
    <property type="entry name" value="EEIG1/2-like"/>
</dbReference>
<evidence type="ECO:0000256" key="1">
    <source>
        <dbReference type="ARBA" id="ARBA00034780"/>
    </source>
</evidence>
<accession>A0A4U5NDV2</accession>
<dbReference type="STRING" id="34508.A0A4U5NDV2"/>
<proteinExistence type="inferred from homology"/>
<organism evidence="4 5">
    <name type="scientific">Steinernema carpocapsae</name>
    <name type="common">Entomopathogenic nematode</name>
    <dbReference type="NCBI Taxonomy" id="34508"/>
    <lineage>
        <taxon>Eukaryota</taxon>
        <taxon>Metazoa</taxon>
        <taxon>Ecdysozoa</taxon>
        <taxon>Nematoda</taxon>
        <taxon>Chromadorea</taxon>
        <taxon>Rhabditida</taxon>
        <taxon>Tylenchina</taxon>
        <taxon>Panagrolaimomorpha</taxon>
        <taxon>Strongyloidoidea</taxon>
        <taxon>Steinernematidae</taxon>
        <taxon>Steinernema</taxon>
    </lineage>
</organism>
<sequence>MLLEFDLISAFVQAVIALLRRRRQLRRRCSFVFAGALSRIVLKNRGIPWGRRIMDFLKRRRFKFEVELRVCHLSDVPLVNATLFAKVRLLDCGNFEGTTERKMVANHSVQWSNKFDFTCRIGVDPASGILERCMCRISIRKEPKSGKGVQKLGFVDVNLSEFAASALEGISRFYLLDGYGDRQRQDNSRLQISVRMRTQNATDPVFKVPTRSGCSIDDVFLNPMDRKAPSCNYTLKTIPLDESHSAHQEHPSPSHYDEANHVCGLGHNPCNEAQCVGTFPQEMTGSTCSSNPPTPNNNPLVSPVAGESPTSYVRVRTNPASTNPASARRMSEERSRIQRTRIDAEHVIDEVLAEADIEEPMGSDAHEGGGLALFIKDGGAAVLGSARPGSAAFEPVHFSPHVESTT</sequence>
<dbReference type="PANTHER" id="PTHR21456:SF1">
    <property type="entry name" value="C2 NT-TYPE DOMAIN-CONTAINING PROTEIN"/>
    <property type="match status" value="1"/>
</dbReference>
<dbReference type="OrthoDB" id="3365224at2759"/>
<dbReference type="AlphaFoldDB" id="A0A4U5NDV2"/>
<evidence type="ECO:0000259" key="3">
    <source>
        <dbReference type="PROSITE" id="PS51840"/>
    </source>
</evidence>
<dbReference type="PROSITE" id="PS51840">
    <property type="entry name" value="C2_NT"/>
    <property type="match status" value="1"/>
</dbReference>
<keyword evidence="5" id="KW-1185">Reference proteome</keyword>
<dbReference type="PANTHER" id="PTHR21456">
    <property type="entry name" value="FAMILY WITH SEQUENCE SIMILARITY 102"/>
    <property type="match status" value="1"/>
</dbReference>
<dbReference type="Proteomes" id="UP000298663">
    <property type="component" value="Unassembled WGS sequence"/>
</dbReference>